<feature type="transmembrane region" description="Helical" evidence="1">
    <location>
        <begin position="12"/>
        <end position="30"/>
    </location>
</feature>
<keyword evidence="1" id="KW-0812">Transmembrane</keyword>
<evidence type="ECO:0000313" key="3">
    <source>
        <dbReference type="Proteomes" id="UP000790347"/>
    </source>
</evidence>
<dbReference type="AlphaFoldDB" id="A0A922I2X8"/>
<protein>
    <submittedName>
        <fullName evidence="2">Uncharacterized protein</fullName>
    </submittedName>
</protein>
<gene>
    <name evidence="2" type="ORF">DERF_004294</name>
</gene>
<comment type="caution">
    <text evidence="2">The sequence shown here is derived from an EMBL/GenBank/DDBJ whole genome shotgun (WGS) entry which is preliminary data.</text>
</comment>
<organism evidence="2 3">
    <name type="scientific">Dermatophagoides farinae</name>
    <name type="common">American house dust mite</name>
    <dbReference type="NCBI Taxonomy" id="6954"/>
    <lineage>
        <taxon>Eukaryota</taxon>
        <taxon>Metazoa</taxon>
        <taxon>Ecdysozoa</taxon>
        <taxon>Arthropoda</taxon>
        <taxon>Chelicerata</taxon>
        <taxon>Arachnida</taxon>
        <taxon>Acari</taxon>
        <taxon>Acariformes</taxon>
        <taxon>Sarcoptiformes</taxon>
        <taxon>Astigmata</taxon>
        <taxon>Psoroptidia</taxon>
        <taxon>Analgoidea</taxon>
        <taxon>Pyroglyphidae</taxon>
        <taxon>Dermatophagoidinae</taxon>
        <taxon>Dermatophagoides</taxon>
    </lineage>
</organism>
<keyword evidence="3" id="KW-1185">Reference proteome</keyword>
<reference evidence="2" key="2">
    <citation type="journal article" date="2022" name="Res Sq">
        <title>Comparative Genomics Reveals Insights into the Divergent Evolution of Astigmatic Mites and Household Pest Adaptations.</title>
        <authorList>
            <person name="Xiong Q."/>
            <person name="Wan A.T.-Y."/>
            <person name="Liu X.-Y."/>
            <person name="Fung C.S.-H."/>
            <person name="Xiao X."/>
            <person name="Malainual N."/>
            <person name="Hou J."/>
            <person name="Wang L."/>
            <person name="Wang M."/>
            <person name="Yang K."/>
            <person name="Cui Y."/>
            <person name="Leung E."/>
            <person name="Nong W."/>
            <person name="Shin S.-K."/>
            <person name="Au S."/>
            <person name="Jeong K.Y."/>
            <person name="Chew F.T."/>
            <person name="Hui J."/>
            <person name="Leung T.F."/>
            <person name="Tungtrongchitr A."/>
            <person name="Zhong N."/>
            <person name="Liu Z."/>
            <person name="Tsui S."/>
        </authorList>
    </citation>
    <scope>NUCLEOTIDE SEQUENCE</scope>
    <source>
        <strain evidence="2">Derf</strain>
        <tissue evidence="2">Whole organism</tissue>
    </source>
</reference>
<keyword evidence="1" id="KW-1133">Transmembrane helix</keyword>
<name>A0A922I2X8_DERFA</name>
<dbReference type="EMBL" id="ASGP02000002">
    <property type="protein sequence ID" value="KAH9520592.1"/>
    <property type="molecule type" value="Genomic_DNA"/>
</dbReference>
<evidence type="ECO:0000313" key="2">
    <source>
        <dbReference type="EMBL" id="KAH9520592.1"/>
    </source>
</evidence>
<reference evidence="2" key="1">
    <citation type="submission" date="2013-05" db="EMBL/GenBank/DDBJ databases">
        <authorList>
            <person name="Yim A.K.Y."/>
            <person name="Chan T.F."/>
            <person name="Ji K.M."/>
            <person name="Liu X.Y."/>
            <person name="Zhou J.W."/>
            <person name="Li R.Q."/>
            <person name="Yang K.Y."/>
            <person name="Li J."/>
            <person name="Li M."/>
            <person name="Law P.T.W."/>
            <person name="Wu Y.L."/>
            <person name="Cai Z.L."/>
            <person name="Qin H."/>
            <person name="Bao Y."/>
            <person name="Leung R.K.K."/>
            <person name="Ng P.K.S."/>
            <person name="Zou J."/>
            <person name="Zhong X.J."/>
            <person name="Ran P.X."/>
            <person name="Zhong N.S."/>
            <person name="Liu Z.G."/>
            <person name="Tsui S.K.W."/>
        </authorList>
    </citation>
    <scope>NUCLEOTIDE SEQUENCE</scope>
    <source>
        <strain evidence="2">Derf</strain>
        <tissue evidence="2">Whole organism</tissue>
    </source>
</reference>
<proteinExistence type="predicted"/>
<keyword evidence="1" id="KW-0472">Membrane</keyword>
<dbReference type="Proteomes" id="UP000790347">
    <property type="component" value="Unassembled WGS sequence"/>
</dbReference>
<accession>A0A922I2X8</accession>
<evidence type="ECO:0000256" key="1">
    <source>
        <dbReference type="SAM" id="Phobius"/>
    </source>
</evidence>
<sequence length="92" mass="10196">MNVNPFNSTNLYPLCSLCICGLNVNVIMMTRNKTKKTTYGTGQSGDVKTPYSLPNVSSNIIQRHDGRIAALIGVNHNKATIDNNINEYHRSK</sequence>